<organism evidence="1 2">
    <name type="scientific">Eretmocerus hayati</name>
    <dbReference type="NCBI Taxonomy" id="131215"/>
    <lineage>
        <taxon>Eukaryota</taxon>
        <taxon>Metazoa</taxon>
        <taxon>Ecdysozoa</taxon>
        <taxon>Arthropoda</taxon>
        <taxon>Hexapoda</taxon>
        <taxon>Insecta</taxon>
        <taxon>Pterygota</taxon>
        <taxon>Neoptera</taxon>
        <taxon>Endopterygota</taxon>
        <taxon>Hymenoptera</taxon>
        <taxon>Apocrita</taxon>
        <taxon>Proctotrupomorpha</taxon>
        <taxon>Chalcidoidea</taxon>
        <taxon>Aphelinidae</taxon>
        <taxon>Aphelininae</taxon>
        <taxon>Eretmocerus</taxon>
    </lineage>
</organism>
<comment type="caution">
    <text evidence="1">The sequence shown here is derived from an EMBL/GenBank/DDBJ whole genome shotgun (WGS) entry which is preliminary data.</text>
</comment>
<proteinExistence type="predicted"/>
<reference evidence="1" key="1">
    <citation type="submission" date="2023-04" db="EMBL/GenBank/DDBJ databases">
        <title>A chromosome-level genome assembly of the parasitoid wasp Eretmocerus hayati.</title>
        <authorList>
            <person name="Zhong Y."/>
            <person name="Liu S."/>
            <person name="Liu Y."/>
        </authorList>
    </citation>
    <scope>NUCLEOTIDE SEQUENCE</scope>
    <source>
        <strain evidence="1">ZJU_SS_LIU_2023</strain>
    </source>
</reference>
<evidence type="ECO:0000313" key="1">
    <source>
        <dbReference type="EMBL" id="KAJ8679838.1"/>
    </source>
</evidence>
<gene>
    <name evidence="1" type="ORF">QAD02_015625</name>
</gene>
<evidence type="ECO:0000313" key="2">
    <source>
        <dbReference type="Proteomes" id="UP001239111"/>
    </source>
</evidence>
<dbReference type="EMBL" id="CM056742">
    <property type="protein sequence ID" value="KAJ8679838.1"/>
    <property type="molecule type" value="Genomic_DNA"/>
</dbReference>
<keyword evidence="2" id="KW-1185">Reference proteome</keyword>
<name>A0ACC2P8V1_9HYME</name>
<protein>
    <submittedName>
        <fullName evidence="1">Uncharacterized protein</fullName>
    </submittedName>
</protein>
<sequence length="511" mass="54195">MRFFVVCLSLCLAVSTLASPVVKKLEKKSISNSLAPARSLEPASGTASASATALNDAPLQENKGGAPVGRAKKDTTTFCVEIRQNKPTKVDSAPTNTVVIPSSSASAGAHTFSELPCQPEYAQFLQPNGEIVIAQTGNCQPQELHIPLQPQPQHFTVPHVQPQQILVPQPQQFLLPQVQPQPLVVPHVQPLYQPIVRPQTFLKPTFKPLHHHVIPAPLPTIQHHTLPSSLPTIQHHTLPSSLPTIHHHTLPSSLPTIHHHTLPSSLPTIHHHTLPSSLPTFHHQPSFIRPLYQPIQPSPLSGIQCRCDEISLLAKNAAGAAPGAPGTNANGSADPTVAVAGATTGTDGNSLVQNPVNGQMTSVVPGVQTRQFSMVPMAQQMSFQPQALGGSYPMMTTSMSSGQMMPMGQMISGGSMMPMIRSGVVDDGFQSGSLGVRIGRDSDEKELKSEQSSGAAVDAVASESASSAKDASEPVKREAEAPSAEAKDDLAGARVAKFFMGEKAESSNRLD</sequence>
<accession>A0ACC2P8V1</accession>
<dbReference type="Proteomes" id="UP001239111">
    <property type="component" value="Chromosome 2"/>
</dbReference>